<proteinExistence type="predicted"/>
<reference evidence="3" key="1">
    <citation type="submission" date="2023-01" db="EMBL/GenBank/DDBJ databases">
        <title>Genome assembly of the deep-sea coral Lophelia pertusa.</title>
        <authorList>
            <person name="Herrera S."/>
            <person name="Cordes E."/>
        </authorList>
    </citation>
    <scope>NUCLEOTIDE SEQUENCE</scope>
    <source>
        <strain evidence="3">USNM1676648</strain>
        <tissue evidence="3">Polyp</tissue>
    </source>
</reference>
<dbReference type="OrthoDB" id="6159505at2759"/>
<sequence length="470" mass="52900">MSAFSDDGRQVSQAPSVGSFGKSADESHSFVSSETARSRPSSHKSRVSSGKSRPPPSRNQRPDFNGNTVKLSSQGILDDDEFNGLDVTDVIKKLRLRLNMSTDLDAIANGEDPDEDENNINRLYIKEDDGKFLYCLPKNRAVRAARYNPYDLICVTSQEAQSSVQYFTITASAVTQVREGFDSDLTPLKRWLYERKNFNLIFGVPTFAKFRLWKGYTCWKNNVRFQKNCSSRSEVHDSLFSATKASQQAILLVRSLCEKSCSSISGVGEGEDGICLLYTDNQITFTLKDFVEAQSKQAQEAKEKLAALRVKVLEIVKEACEKVTEEEGLTDWVHPERKKEPKKKRETYQDKDGDGQPTFTQMSQWRGVLHRLTCFIRMIDFLIMELLRRLVLAALRTLLGQVKASSMQGSIVHLSLMEPTLDCGVKPDGVILGTDEEEDRKALELLKVELVLNVPPTCTEDGGKLVWRIN</sequence>
<feature type="region of interest" description="Disordered" evidence="2">
    <location>
        <begin position="1"/>
        <end position="71"/>
    </location>
</feature>
<gene>
    <name evidence="3" type="ORF">OS493_036329</name>
</gene>
<evidence type="ECO:0000256" key="1">
    <source>
        <dbReference type="SAM" id="Coils"/>
    </source>
</evidence>
<dbReference type="AlphaFoldDB" id="A0A9W9YUN2"/>
<dbReference type="EMBL" id="MU826885">
    <property type="protein sequence ID" value="KAJ7369812.1"/>
    <property type="molecule type" value="Genomic_DNA"/>
</dbReference>
<dbReference type="Proteomes" id="UP001163046">
    <property type="component" value="Unassembled WGS sequence"/>
</dbReference>
<protein>
    <submittedName>
        <fullName evidence="3">Uncharacterized protein</fullName>
    </submittedName>
</protein>
<feature type="coiled-coil region" evidence="1">
    <location>
        <begin position="288"/>
        <end position="318"/>
    </location>
</feature>
<evidence type="ECO:0000313" key="3">
    <source>
        <dbReference type="EMBL" id="KAJ7369812.1"/>
    </source>
</evidence>
<keyword evidence="1" id="KW-0175">Coiled coil</keyword>
<organism evidence="3 4">
    <name type="scientific">Desmophyllum pertusum</name>
    <dbReference type="NCBI Taxonomy" id="174260"/>
    <lineage>
        <taxon>Eukaryota</taxon>
        <taxon>Metazoa</taxon>
        <taxon>Cnidaria</taxon>
        <taxon>Anthozoa</taxon>
        <taxon>Hexacorallia</taxon>
        <taxon>Scleractinia</taxon>
        <taxon>Caryophylliina</taxon>
        <taxon>Caryophylliidae</taxon>
        <taxon>Desmophyllum</taxon>
    </lineage>
</organism>
<name>A0A9W9YUN2_9CNID</name>
<evidence type="ECO:0000313" key="4">
    <source>
        <dbReference type="Proteomes" id="UP001163046"/>
    </source>
</evidence>
<evidence type="ECO:0000256" key="2">
    <source>
        <dbReference type="SAM" id="MobiDB-lite"/>
    </source>
</evidence>
<accession>A0A9W9YUN2</accession>
<comment type="caution">
    <text evidence="3">The sequence shown here is derived from an EMBL/GenBank/DDBJ whole genome shotgun (WGS) entry which is preliminary data.</text>
</comment>
<keyword evidence="4" id="KW-1185">Reference proteome</keyword>
<feature type="region of interest" description="Disordered" evidence="2">
    <location>
        <begin position="332"/>
        <end position="356"/>
    </location>
</feature>